<dbReference type="eggNOG" id="ENOG5031GMA">
    <property type="taxonomic scope" value="Bacteria"/>
</dbReference>
<name>A0A090QMQ9_9FLAO</name>
<gene>
    <name evidence="1" type="ORF">JCM19294_1130</name>
</gene>
<proteinExistence type="predicted"/>
<evidence type="ECO:0000313" key="2">
    <source>
        <dbReference type="Proteomes" id="UP000029221"/>
    </source>
</evidence>
<reference evidence="1" key="1">
    <citation type="journal article" date="2014" name="Genome Announc.">
        <title>Draft Genome Sequences of Marine Flavobacterium Nonlabens Strains NR17, NR24, NR27, NR32, NR33, and Ara13.</title>
        <authorList>
            <person name="Nakanishi M."/>
            <person name="Meirelles P."/>
            <person name="Suzuki R."/>
            <person name="Takatani N."/>
            <person name="Mino S."/>
            <person name="Suda W."/>
            <person name="Oshima K."/>
            <person name="Hattori M."/>
            <person name="Ohkuma M."/>
            <person name="Hosokawa M."/>
            <person name="Miyashita K."/>
            <person name="Thompson F.L."/>
            <person name="Niwa A."/>
            <person name="Sawabe T."/>
            <person name="Sawabe T."/>
        </authorList>
    </citation>
    <scope>NUCLEOTIDE SEQUENCE [LARGE SCALE GENOMIC DNA]</scope>
    <source>
        <strain evidence="1">JCM 19294</strain>
    </source>
</reference>
<keyword evidence="2" id="KW-1185">Reference proteome</keyword>
<comment type="caution">
    <text evidence="1">The sequence shown here is derived from an EMBL/GenBank/DDBJ whole genome shotgun (WGS) entry which is preliminary data.</text>
</comment>
<protein>
    <submittedName>
        <fullName evidence="1">Uncharacterized protein</fullName>
    </submittedName>
</protein>
<evidence type="ECO:0000313" key="1">
    <source>
        <dbReference type="EMBL" id="GAK96821.1"/>
    </source>
</evidence>
<dbReference type="AlphaFoldDB" id="A0A090QMQ9"/>
<sequence>MSKLENEVIRFIKTDRSLAKGKELYNRLPGKSRALQSSFNRMNGTPSDINIVCFELCKAVGISEYKYKVLMQQDVKSISTDTELAKTLNPITPIQKNDSIPDILNINVEDYQMVRSFVKQQVEKGEIEQPVNWKKETLKAVTHGLRKKALEQISIELPKNVKAGIGIRQQFPFLRDQSCPDFLKILVADLITAREKYVAGHQQLWNKLTKEEQASLAQNVVENFMLNKQAFAELDHYREFNEILGEHPSYLPIKYRKEFEVLNAVELGKKQQSLDKNVRRNTTKLEKLPEEDDKRDDLLARIEDYKVQLQIVTEILKTR</sequence>
<accession>A0A090QMQ9</accession>
<dbReference type="Proteomes" id="UP000029221">
    <property type="component" value="Unassembled WGS sequence"/>
</dbReference>
<dbReference type="EMBL" id="BBML01000003">
    <property type="protein sequence ID" value="GAK96821.1"/>
    <property type="molecule type" value="Genomic_DNA"/>
</dbReference>
<organism evidence="1 2">
    <name type="scientific">Nonlabens tegetincola</name>
    <dbReference type="NCBI Taxonomy" id="323273"/>
    <lineage>
        <taxon>Bacteria</taxon>
        <taxon>Pseudomonadati</taxon>
        <taxon>Bacteroidota</taxon>
        <taxon>Flavobacteriia</taxon>
        <taxon>Flavobacteriales</taxon>
        <taxon>Flavobacteriaceae</taxon>
        <taxon>Nonlabens</taxon>
    </lineage>
</organism>